<organism evidence="3 4">
    <name type="scientific">Sinorhizobium glycinis</name>
    <dbReference type="NCBI Taxonomy" id="1472378"/>
    <lineage>
        <taxon>Bacteria</taxon>
        <taxon>Pseudomonadati</taxon>
        <taxon>Pseudomonadota</taxon>
        <taxon>Alphaproteobacteria</taxon>
        <taxon>Hyphomicrobiales</taxon>
        <taxon>Rhizobiaceae</taxon>
        <taxon>Sinorhizobium/Ensifer group</taxon>
        <taxon>Sinorhizobium</taxon>
    </lineage>
</organism>
<evidence type="ECO:0000256" key="2">
    <source>
        <dbReference type="SAM" id="SignalP"/>
    </source>
</evidence>
<feature type="compositionally biased region" description="Gly residues" evidence="1">
    <location>
        <begin position="107"/>
        <end position="126"/>
    </location>
</feature>
<keyword evidence="3" id="KW-0547">Nucleotide-binding</keyword>
<dbReference type="RefSeq" id="WP_064243961.1">
    <property type="nucleotide sequence ID" value="NZ_LPUX01000064.1"/>
</dbReference>
<evidence type="ECO:0000313" key="4">
    <source>
        <dbReference type="Proteomes" id="UP000094025"/>
    </source>
</evidence>
<evidence type="ECO:0000313" key="3">
    <source>
        <dbReference type="EMBL" id="OAP36737.1"/>
    </source>
</evidence>
<reference evidence="3 4" key="1">
    <citation type="journal article" date="2016" name="Int. J. Syst. Evol. Microbiol.">
        <title>Ensifer glycinis sp. nov., an novel rhizobial species associated with Glycine spp.</title>
        <authorList>
            <person name="Yan H."/>
            <person name="Yan J."/>
            <person name="Sui X.H."/>
            <person name="Wang E.T."/>
            <person name="Chen W.X."/>
            <person name="Zhang X.X."/>
            <person name="Chen W.F."/>
        </authorList>
    </citation>
    <scope>NUCLEOTIDE SEQUENCE [LARGE SCALE GENOMIC DNA]</scope>
    <source>
        <strain evidence="3 4">CCBAU 23380</strain>
    </source>
</reference>
<evidence type="ECO:0000256" key="1">
    <source>
        <dbReference type="SAM" id="MobiDB-lite"/>
    </source>
</evidence>
<protein>
    <submittedName>
        <fullName evidence="3">Helicase</fullName>
    </submittedName>
</protein>
<dbReference type="Proteomes" id="UP000094025">
    <property type="component" value="Unassembled WGS sequence"/>
</dbReference>
<name>A0A178XND8_9HYPH</name>
<feature type="region of interest" description="Disordered" evidence="1">
    <location>
        <begin position="89"/>
        <end position="126"/>
    </location>
</feature>
<feature type="chain" id="PRO_5008097045" evidence="2">
    <location>
        <begin position="21"/>
        <end position="262"/>
    </location>
</feature>
<gene>
    <name evidence="3" type="ORF">AU381_19870</name>
</gene>
<keyword evidence="4" id="KW-1185">Reference proteome</keyword>
<keyword evidence="3" id="KW-0347">Helicase</keyword>
<comment type="caution">
    <text evidence="3">The sequence shown here is derived from an EMBL/GenBank/DDBJ whole genome shotgun (WGS) entry which is preliminary data.</text>
</comment>
<feature type="compositionally biased region" description="Low complexity" evidence="1">
    <location>
        <begin position="93"/>
        <end position="106"/>
    </location>
</feature>
<feature type="signal peptide" evidence="2">
    <location>
        <begin position="1"/>
        <end position="20"/>
    </location>
</feature>
<dbReference type="OrthoDB" id="8098309at2"/>
<proteinExistence type="predicted"/>
<dbReference type="STRING" id="1472378.AU381_19870"/>
<dbReference type="AlphaFoldDB" id="A0A178XND8"/>
<dbReference type="GO" id="GO:0004386">
    <property type="term" value="F:helicase activity"/>
    <property type="evidence" value="ECO:0007669"/>
    <property type="project" value="UniProtKB-KW"/>
</dbReference>
<keyword evidence="3" id="KW-0067">ATP-binding</keyword>
<keyword evidence="3" id="KW-0378">Hydrolase</keyword>
<accession>A0A178XND8</accession>
<dbReference type="EMBL" id="LPUX01000064">
    <property type="protein sequence ID" value="OAP36737.1"/>
    <property type="molecule type" value="Genomic_DNA"/>
</dbReference>
<keyword evidence="2" id="KW-0732">Signal</keyword>
<sequence length="262" mass="24748">MRKYLTATLLIVVAIGPASALDVGLGAQVGGIGIGAGVGVANGGASAGVGTSVGGVGGAEAGASVGTTGGSSVGVSGNVGGTSGGISGGSGVASGSSTAGSSLSSGGKAGTGTGNGPGGSLAGAGSRGSGAAHAITRIAPAMADRSPIVLPRILWPLTAKRAEYERGEWGYPSGLLAPLAAIPGTPKAVVRACRRAIASAASPLGAVRVSAASAGPLLRHRSGALTAPLAVRIDYAVQGDIQARQARIRCRLDPSGRVVAVS</sequence>